<dbReference type="Gene3D" id="2.160.20.60">
    <property type="entry name" value="Glutamate synthase, alpha subunit, C-terminal domain"/>
    <property type="match status" value="1"/>
</dbReference>
<protein>
    <submittedName>
        <fullName evidence="1">Protein glxC</fullName>
    </submittedName>
</protein>
<dbReference type="AlphaFoldDB" id="A0A2W5R2M6"/>
<dbReference type="EMBL" id="QFQD01000013">
    <property type="protein sequence ID" value="PZQ84098.1"/>
    <property type="molecule type" value="Genomic_DNA"/>
</dbReference>
<dbReference type="GO" id="GO:0016491">
    <property type="term" value="F:oxidoreductase activity"/>
    <property type="evidence" value="ECO:0007669"/>
    <property type="project" value="InterPro"/>
</dbReference>
<dbReference type="PANTHER" id="PTHR39673">
    <property type="entry name" value="TUNGSTEN FORMYLMETHANOFURAN DEHYDROGENASE, SUBUNIT C (FWDC)"/>
    <property type="match status" value="1"/>
</dbReference>
<dbReference type="SUPFAM" id="SSF69336">
    <property type="entry name" value="Alpha subunit of glutamate synthase, C-terminal domain"/>
    <property type="match status" value="1"/>
</dbReference>
<gene>
    <name evidence="1" type="ORF">DI549_05655</name>
</gene>
<dbReference type="InterPro" id="IPR012061">
    <property type="entry name" value="Glu_synth_lsu_3"/>
</dbReference>
<dbReference type="Proteomes" id="UP000248887">
    <property type="component" value="Unassembled WGS sequence"/>
</dbReference>
<dbReference type="PANTHER" id="PTHR39673:SF5">
    <property type="entry name" value="TUNGSTEN-CONTAINING FORMYLMETHANOFURAN DEHYDROGENASE 2 SUBUNIT C"/>
    <property type="match status" value="1"/>
</dbReference>
<organism evidence="1 2">
    <name type="scientific">Ancylobacter novellus</name>
    <name type="common">Thiobacillus novellus</name>
    <dbReference type="NCBI Taxonomy" id="921"/>
    <lineage>
        <taxon>Bacteria</taxon>
        <taxon>Pseudomonadati</taxon>
        <taxon>Pseudomonadota</taxon>
        <taxon>Alphaproteobacteria</taxon>
        <taxon>Hyphomicrobiales</taxon>
        <taxon>Xanthobacteraceae</taxon>
        <taxon>Ancylobacter</taxon>
    </lineage>
</organism>
<dbReference type="CDD" id="cd00504">
    <property type="entry name" value="GXGXG"/>
    <property type="match status" value="1"/>
</dbReference>
<sequence length="241" mass="25124">MNLSASRLPSADPTFVDLGATSLRELNSTLHKLGADTNETYWKIANPAGRHAVAAGLDAPITVEIDGPVGYYCAGMNKQASVIINGNAGVGVAENMMSGFVHVKGDASQAAGATGLGGLLLIDGNASARCGISMKGIDIVVKGSIGHMSAFMAQAGTLTVLGDAGEALGDSLYEAKLFVRGSVGSLGADCIEKEMREEHKTLLALKLKEAGLFGEVDISEFRRYGSARTLYHFHVDNVSSY</sequence>
<proteinExistence type="predicted"/>
<evidence type="ECO:0000313" key="2">
    <source>
        <dbReference type="Proteomes" id="UP000248887"/>
    </source>
</evidence>
<accession>A0A2W5R2M6</accession>
<comment type="caution">
    <text evidence="1">The sequence shown here is derived from an EMBL/GenBank/DDBJ whole genome shotgun (WGS) entry which is preliminary data.</text>
</comment>
<reference evidence="1 2" key="1">
    <citation type="submission" date="2017-08" db="EMBL/GenBank/DDBJ databases">
        <title>Infants hospitalized years apart are colonized by the same room-sourced microbial strains.</title>
        <authorList>
            <person name="Brooks B."/>
            <person name="Olm M.R."/>
            <person name="Firek B.A."/>
            <person name="Baker R."/>
            <person name="Thomas B.C."/>
            <person name="Morowitz M.J."/>
            <person name="Banfield J.F."/>
        </authorList>
    </citation>
    <scope>NUCLEOTIDE SEQUENCE [LARGE SCALE GENOMIC DNA]</scope>
    <source>
        <strain evidence="1">S2_005_001_R2_27</strain>
    </source>
</reference>
<dbReference type="PIRSF" id="PIRSF006519">
    <property type="entry name" value="GOGAT_dom3"/>
    <property type="match status" value="1"/>
</dbReference>
<name>A0A2W5R2M6_ANCNO</name>
<dbReference type="InterPro" id="IPR036485">
    <property type="entry name" value="Glu_synth_asu_C_sf"/>
</dbReference>
<evidence type="ECO:0000313" key="1">
    <source>
        <dbReference type="EMBL" id="PZQ84098.1"/>
    </source>
</evidence>